<keyword evidence="14" id="KW-0067">ATP-binding</keyword>
<dbReference type="Pfam" id="PF03727">
    <property type="entry name" value="Hexokinase_2"/>
    <property type="match status" value="2"/>
</dbReference>
<evidence type="ECO:0000256" key="16">
    <source>
        <dbReference type="ARBA" id="ARBA00023128"/>
    </source>
</evidence>
<evidence type="ECO:0000256" key="15">
    <source>
        <dbReference type="ARBA" id="ARBA00022990"/>
    </source>
</evidence>
<comment type="pathway">
    <text evidence="3">Carbohydrate degradation; glycolysis; D-glyceraldehyde 3-phosphate and glycerone phosphate from D-glucose: step 1/4.</text>
</comment>
<dbReference type="GO" id="GO:0008865">
    <property type="term" value="F:fructokinase activity"/>
    <property type="evidence" value="ECO:0007669"/>
    <property type="project" value="TreeGrafter"/>
</dbReference>
<feature type="compositionally biased region" description="Acidic residues" evidence="27">
    <location>
        <begin position="476"/>
        <end position="485"/>
    </location>
</feature>
<keyword evidence="12" id="KW-0418">Kinase</keyword>
<reference evidence="31" key="1">
    <citation type="submission" date="2022-12" db="EMBL/GenBank/DDBJ databases">
        <authorList>
            <person name="Alioto T."/>
            <person name="Alioto T."/>
            <person name="Gomez Garrido J."/>
        </authorList>
    </citation>
    <scope>NUCLEOTIDE SEQUENCE</scope>
</reference>
<sequence>MLSRLHPGSHRRTGLWDGAKKNGSRAGPVERMPKKKRKTSDGPDSQSQDQGEESRELSNAMVVDACIVISDSDGEQESKEEHGLQKKRTKQQLDRLKFAAKRKIAQMTEDEQFALALKMSEQEARQLNSQEEEEEELLRKAIAESLGSCQPSESSAAAAVPHPSKALVSSAPSYPAGQEDPELLAALLPCPESPCSEYSSLSHSDKTDKNGQTDVAKRPLVVLTRLSQATVESSLVSSIIVSPGKSQPSARSNENPSPSARSSSSDSPPSLEEGTSVALSPTFPQRPRGTLSLAPQRLFAGRFSPPKPRGKETEKHSQNYMEGDSLPGCSEAPEKVALEHSMLDYSSRPGSELGHRLDPIKKACLSPGLVERTELPRNAPPLCTLHRGDEECQEGEERDMVHYYWGVPFCPKGVDPNKYTQVILCQLEVYQKSLKQAQRQLLHKKPFGEPIVPNLCPLRRSDRGKAAKEASKRDEGTDEQEGEEMDEKKEPESIAWLLSPINGEQNMAGGRNPERDDEPASSSFQATQVLFAEDVLEEREPMQITQSISALTPLDSRRSPDMAAENQAEEEITLCPETQPSPLQAIEPESGEIHSSSKDVSLQADAAEDAGETVSAGSFLGDKPIPCPLCDRTFPVSEIEVHAMYCNGTREDPAEDAPVLTRRQRAAKTKVTSCKESLEPADTDRYEKCYLCKTLVPWKEYHRHVDDCLWSRTANGTQGDSRPRRTKEKGRMEGHLLSMLEQSEHKASDAEEAAALSGEDDSRCSLAEAGKKAECSHNVQSTFPQAESSEPFGDSLTYKPERLVRTVIISVPSVWAPQQPSLQQPVKSGEQDTPAQLSQEHPHLSAHLVPGYLARCSVLMNSERKKLLEAALMRSQCNESKIQKHVQAFHLPEEQLQHVRDSVYSAMQSGLKEKVKDGLPLPMLPSYVCTLTDGTETGDFLGLEMKKDQVKIMLLQLSDRKDEPAVMKKKDFPITENIVNGSGEQLFEFLAKCVATFLDGLSLNIKNLPLCFCFPFPCEHIALNQCKLIRWSKDCRWPGVEGHDVAQLLQTALNQTCKNYQIEVVAVINDSVGTLLSCHSEKEPCEVGLVIDAGTNCGYVEELQHIAGLEHGAGCMCINTEWSSFGKLGELNDITTEFDLQMDKQSMDRGKNKFEKLISSIYLCDTIRVTLATLAEKGDIFSGVLTPTLLTRGKMELQDVVDIIDEKVGLANTKNFLVRLGMVASNQDCFNVQQICQAVYVRSAKLCAAGLAGVLTHIRISQGLPHLKIIVAVDGDMYKSRPQYGQILQETLKSLAPDCTVTFATSEHGCVFGAARVAAATLRLKHQQEGVAQVLAPFRLSLSDMDTLRTMMRQEMEKGLSKETHSTATVRMLPTYVRHLPDGSERGEFLALDLGGTNFRVLMVQVKSKEEGGVHMVSESYTIPPEVAQSNAIELFDHIVQCINDFHSKHSIVGRTLPLGFTFSFPCSQTNLDKGILLRWTKGFSATGCVGEDVVQLLREAVKRQTDIDIDVVAIVNDTVGTMMACAYVDPNCEIGLIVGTGTNACYMEEMRNVGTVEGDEGRMCINMEWGAFGDNGCLEHYITQFDDKVDAESINAGQQRYEKLISGMYLGEIVRYILLELTMRKVIFRGRPSEVLKTKNIFPTKFLTNVEDTPGHHYVCNILEEYGLSVSTEDALVVKDVCRAVSSRAAKMCAVGISAVVEKIRENRRVSKLDITVGVDGTLYKMHPYFATKLHKTTALIAPNCNVKFLLSEDGSGKGAALIAAVAAHK</sequence>
<evidence type="ECO:0000313" key="32">
    <source>
        <dbReference type="Proteomes" id="UP001178461"/>
    </source>
</evidence>
<feature type="domain" description="Hexokinase C-terminal" evidence="29">
    <location>
        <begin position="1087"/>
        <end position="1319"/>
    </location>
</feature>
<dbReference type="Pfam" id="PF18282">
    <property type="entry name" value="RAP80_UIM"/>
    <property type="match status" value="1"/>
</dbReference>
<dbReference type="CDD" id="cd20912">
    <property type="entry name" value="AIR_RAP80-like"/>
    <property type="match status" value="1"/>
</dbReference>
<comment type="function">
    <text evidence="22">Catalyzes the phosphorylation of hexose, such as D-glucose and D-fructose, to hexose 6-phosphate (D-glucose 6-phosphate and D-fructose 6-phosphate, respectively). Mediates the initial step of glycolysis by catalyzing phosphorylation of D-glucose to D-glucose 6-phosphate. Plays a key role in maintaining the integrity of the outer mitochondrial membrane by preventing the release of apoptogenic molecules from the intermembrane space and subsequent apoptosis.</text>
</comment>
<keyword evidence="16" id="KW-0496">Mitochondrion</keyword>
<evidence type="ECO:0000256" key="8">
    <source>
        <dbReference type="ARBA" id="ARBA00022533"/>
    </source>
</evidence>
<evidence type="ECO:0000256" key="2">
    <source>
        <dbReference type="ARBA" id="ARBA00004514"/>
    </source>
</evidence>
<dbReference type="PRINTS" id="PR00475">
    <property type="entry name" value="HEXOKINASE"/>
</dbReference>
<evidence type="ECO:0000256" key="22">
    <source>
        <dbReference type="ARBA" id="ARBA00046097"/>
    </source>
</evidence>
<keyword evidence="32" id="KW-1185">Reference proteome</keyword>
<dbReference type="GO" id="GO:0004340">
    <property type="term" value="F:glucokinase activity"/>
    <property type="evidence" value="ECO:0007669"/>
    <property type="project" value="TreeGrafter"/>
</dbReference>
<evidence type="ECO:0000256" key="23">
    <source>
        <dbReference type="ARBA" id="ARBA00047013"/>
    </source>
</evidence>
<keyword evidence="7" id="KW-0963">Cytoplasm</keyword>
<keyword evidence="18" id="KW-0324">Glycolysis</keyword>
<evidence type="ECO:0000313" key="31">
    <source>
        <dbReference type="EMBL" id="CAI5766898.1"/>
    </source>
</evidence>
<feature type="domain" description="Hexokinase N-terminal" evidence="28">
    <location>
        <begin position="1331"/>
        <end position="1528"/>
    </location>
</feature>
<evidence type="ECO:0000256" key="20">
    <source>
        <dbReference type="ARBA" id="ARBA00041371"/>
    </source>
</evidence>
<feature type="region of interest" description="Disordered" evidence="27">
    <location>
        <begin position="503"/>
        <end position="522"/>
    </location>
</feature>
<evidence type="ECO:0000256" key="24">
    <source>
        <dbReference type="ARBA" id="ARBA00047905"/>
    </source>
</evidence>
<feature type="region of interest" description="Disordered" evidence="27">
    <location>
        <begin position="741"/>
        <end position="761"/>
    </location>
</feature>
<organism evidence="31 32">
    <name type="scientific">Podarcis lilfordi</name>
    <name type="common">Lilford's wall lizard</name>
    <dbReference type="NCBI Taxonomy" id="74358"/>
    <lineage>
        <taxon>Eukaryota</taxon>
        <taxon>Metazoa</taxon>
        <taxon>Chordata</taxon>
        <taxon>Craniata</taxon>
        <taxon>Vertebrata</taxon>
        <taxon>Euteleostomi</taxon>
        <taxon>Lepidosauria</taxon>
        <taxon>Squamata</taxon>
        <taxon>Bifurcata</taxon>
        <taxon>Unidentata</taxon>
        <taxon>Episquamata</taxon>
        <taxon>Laterata</taxon>
        <taxon>Lacertibaenia</taxon>
        <taxon>Lacertidae</taxon>
        <taxon>Podarcis</taxon>
    </lineage>
</organism>
<dbReference type="InterPro" id="IPR001312">
    <property type="entry name" value="Hexokinase"/>
</dbReference>
<dbReference type="Gene3D" id="3.30.420.40">
    <property type="match status" value="2"/>
</dbReference>
<feature type="compositionally biased region" description="Low complexity" evidence="27">
    <location>
        <begin position="183"/>
        <end position="202"/>
    </location>
</feature>
<dbReference type="Proteomes" id="UP001178461">
    <property type="component" value="Chromosome 2"/>
</dbReference>
<feature type="region of interest" description="Disordered" evidence="27">
    <location>
        <begin position="818"/>
        <end position="837"/>
    </location>
</feature>
<evidence type="ECO:0000256" key="11">
    <source>
        <dbReference type="ARBA" id="ARBA00022741"/>
    </source>
</evidence>
<feature type="region of interest" description="Disordered" evidence="27">
    <location>
        <begin position="578"/>
        <end position="601"/>
    </location>
</feature>
<comment type="similarity">
    <text evidence="5">Belongs to the hexokinase family.</text>
</comment>
<evidence type="ECO:0000256" key="6">
    <source>
        <dbReference type="ARBA" id="ARBA00012324"/>
    </source>
</evidence>
<dbReference type="PANTHER" id="PTHR19443:SF1">
    <property type="entry name" value="HEXOKINASE-3"/>
    <property type="match status" value="1"/>
</dbReference>
<keyword evidence="13" id="KW-1000">Mitochondrion outer membrane</keyword>
<feature type="region of interest" description="Disordered" evidence="27">
    <location>
        <begin position="712"/>
        <end position="731"/>
    </location>
</feature>
<dbReference type="PROSITE" id="PS51748">
    <property type="entry name" value="HEXOKINASE_2"/>
    <property type="match status" value="2"/>
</dbReference>
<dbReference type="Gene3D" id="6.10.250.1800">
    <property type="match status" value="1"/>
</dbReference>
<evidence type="ECO:0000256" key="9">
    <source>
        <dbReference type="ARBA" id="ARBA00022679"/>
    </source>
</evidence>
<comment type="subunit">
    <text evidence="23">Monomer. Interacts with TIGAR; the interaction increases hexokinase activity in a hypoxia- and HIF1A-dependent manner.</text>
</comment>
<dbReference type="PANTHER" id="PTHR19443">
    <property type="entry name" value="HEXOKINASE"/>
    <property type="match status" value="1"/>
</dbReference>
<feature type="region of interest" description="Disordered" evidence="27">
    <location>
        <begin position="1"/>
        <end position="91"/>
    </location>
</feature>
<dbReference type="PROSITE" id="PS00378">
    <property type="entry name" value="HEXOKINASE_1"/>
    <property type="match status" value="1"/>
</dbReference>
<dbReference type="GO" id="GO:0005829">
    <property type="term" value="C:cytosol"/>
    <property type="evidence" value="ECO:0007669"/>
    <property type="project" value="UniProtKB-SubCell"/>
</dbReference>
<evidence type="ECO:0000256" key="1">
    <source>
        <dbReference type="ARBA" id="ARBA00004450"/>
    </source>
</evidence>
<dbReference type="GO" id="GO:0019158">
    <property type="term" value="F:mannokinase activity"/>
    <property type="evidence" value="ECO:0007669"/>
    <property type="project" value="TreeGrafter"/>
</dbReference>
<evidence type="ECO:0000256" key="3">
    <source>
        <dbReference type="ARBA" id="ARBA00004888"/>
    </source>
</evidence>
<evidence type="ECO:0000256" key="25">
    <source>
        <dbReference type="ARBA" id="ARBA00048160"/>
    </source>
</evidence>
<evidence type="ECO:0000259" key="28">
    <source>
        <dbReference type="Pfam" id="PF00349"/>
    </source>
</evidence>
<evidence type="ECO:0000256" key="19">
    <source>
        <dbReference type="ARBA" id="ARBA00039453"/>
    </source>
</evidence>
<evidence type="ECO:0000256" key="4">
    <source>
        <dbReference type="ARBA" id="ARBA00005028"/>
    </source>
</evidence>
<comment type="catalytic activity">
    <reaction evidence="24">
        <text>D-fructose + ATP = D-fructose 6-phosphate + ADP + H(+)</text>
        <dbReference type="Rhea" id="RHEA:16125"/>
        <dbReference type="ChEBI" id="CHEBI:15378"/>
        <dbReference type="ChEBI" id="CHEBI:30616"/>
        <dbReference type="ChEBI" id="CHEBI:37721"/>
        <dbReference type="ChEBI" id="CHEBI:61527"/>
        <dbReference type="ChEBI" id="CHEBI:456216"/>
        <dbReference type="EC" id="2.7.1.1"/>
    </reaction>
    <physiologicalReaction direction="left-to-right" evidence="24">
        <dbReference type="Rhea" id="RHEA:16126"/>
    </physiologicalReaction>
</comment>
<name>A0AA35NZN1_9SAUR</name>
<dbReference type="EMBL" id="OX395127">
    <property type="protein sequence ID" value="CAI5766898.1"/>
    <property type="molecule type" value="Genomic_DNA"/>
</dbReference>
<dbReference type="InterPro" id="IPR019807">
    <property type="entry name" value="Hexokinase_BS"/>
</dbReference>
<dbReference type="InterPro" id="IPR003903">
    <property type="entry name" value="UIM_dom"/>
</dbReference>
<dbReference type="GO" id="GO:0006096">
    <property type="term" value="P:glycolytic process"/>
    <property type="evidence" value="ECO:0007669"/>
    <property type="project" value="UniProtKB-KW"/>
</dbReference>
<keyword evidence="11" id="KW-0547">Nucleotide-binding</keyword>
<dbReference type="InterPro" id="IPR043129">
    <property type="entry name" value="ATPase_NBD"/>
</dbReference>
<feature type="compositionally biased region" description="Basic and acidic residues" evidence="27">
    <location>
        <begin position="203"/>
        <end position="217"/>
    </location>
</feature>
<evidence type="ECO:0000256" key="17">
    <source>
        <dbReference type="ARBA" id="ARBA00023136"/>
    </source>
</evidence>
<protein>
    <recommendedName>
        <fullName evidence="19">Hexokinase-2</fullName>
        <ecNumber evidence="6">2.7.1.1</ecNumber>
    </recommendedName>
    <alternativeName>
        <fullName evidence="20">Hexokinase type II</fullName>
    </alternativeName>
</protein>
<dbReference type="GO" id="GO:0005536">
    <property type="term" value="F:D-glucose binding"/>
    <property type="evidence" value="ECO:0007669"/>
    <property type="project" value="InterPro"/>
</dbReference>
<keyword evidence="15" id="KW-0007">Acetylation</keyword>
<dbReference type="InterPro" id="IPR040714">
    <property type="entry name" value="RAP80_UIM"/>
</dbReference>
<proteinExistence type="inferred from homology"/>
<dbReference type="FunFam" id="3.40.367.20:FF:000001">
    <property type="entry name" value="Hexokinase 1"/>
    <property type="match status" value="1"/>
</dbReference>
<dbReference type="PROSITE" id="PS50330">
    <property type="entry name" value="UIM"/>
    <property type="match status" value="1"/>
</dbReference>
<evidence type="ECO:0000256" key="27">
    <source>
        <dbReference type="SAM" id="MobiDB-lite"/>
    </source>
</evidence>
<dbReference type="SMART" id="SM00726">
    <property type="entry name" value="UIM"/>
    <property type="match status" value="2"/>
</dbReference>
<feature type="compositionally biased region" description="Basic and acidic residues" evidence="27">
    <location>
        <begin position="459"/>
        <end position="475"/>
    </location>
</feature>
<comment type="subcellular location">
    <subcellularLocation>
        <location evidence="2">Cytoplasm</location>
        <location evidence="2">Cytosol</location>
    </subcellularLocation>
    <subcellularLocation>
        <location evidence="1">Mitochondrion outer membrane</location>
        <topology evidence="1">Peripheral membrane protein</topology>
    </subcellularLocation>
</comment>
<dbReference type="GO" id="GO:0006006">
    <property type="term" value="P:glucose metabolic process"/>
    <property type="evidence" value="ECO:0007669"/>
    <property type="project" value="UniProtKB-ARBA"/>
</dbReference>
<feature type="domain" description="Hexokinase C-terminal" evidence="29">
    <location>
        <begin position="1534"/>
        <end position="1767"/>
    </location>
</feature>
<accession>A0AA35NZN1</accession>
<feature type="region of interest" description="Disordered" evidence="27">
    <location>
        <begin position="150"/>
        <end position="219"/>
    </location>
</feature>
<feature type="compositionally biased region" description="Polar residues" evidence="27">
    <location>
        <begin position="244"/>
        <end position="255"/>
    </location>
</feature>
<dbReference type="FunFam" id="3.30.420.40:FF:000015">
    <property type="entry name" value="Hexokinase 1"/>
    <property type="match status" value="1"/>
</dbReference>
<evidence type="ECO:0000256" key="18">
    <source>
        <dbReference type="ARBA" id="ARBA00023152"/>
    </source>
</evidence>
<evidence type="ECO:0000256" key="12">
    <source>
        <dbReference type="ARBA" id="ARBA00022777"/>
    </source>
</evidence>
<evidence type="ECO:0000259" key="30">
    <source>
        <dbReference type="Pfam" id="PF18282"/>
    </source>
</evidence>
<evidence type="ECO:0000256" key="26">
    <source>
        <dbReference type="SAM" id="Coils"/>
    </source>
</evidence>
<keyword evidence="26" id="KW-0175">Coiled coil</keyword>
<feature type="domain" description="RAP80 N-terminal" evidence="30">
    <location>
        <begin position="100"/>
        <end position="156"/>
    </location>
</feature>
<dbReference type="Gene3D" id="3.40.367.20">
    <property type="match status" value="2"/>
</dbReference>
<evidence type="ECO:0000256" key="10">
    <source>
        <dbReference type="ARBA" id="ARBA00022737"/>
    </source>
</evidence>
<dbReference type="FunFam" id="3.40.367.20:FF:000020">
    <property type="entry name" value="Hexokinase-1"/>
    <property type="match status" value="1"/>
</dbReference>
<dbReference type="GO" id="GO:0001678">
    <property type="term" value="P:intracellular glucose homeostasis"/>
    <property type="evidence" value="ECO:0007669"/>
    <property type="project" value="InterPro"/>
</dbReference>
<comment type="pathway">
    <text evidence="4">Carbohydrate metabolism; hexose metabolism.</text>
</comment>
<comment type="catalytic activity">
    <reaction evidence="21">
        <text>a D-hexose + ATP = a D-hexose 6-phosphate + ADP + H(+)</text>
        <dbReference type="Rhea" id="RHEA:22740"/>
        <dbReference type="ChEBI" id="CHEBI:4194"/>
        <dbReference type="ChEBI" id="CHEBI:15378"/>
        <dbReference type="ChEBI" id="CHEBI:30616"/>
        <dbReference type="ChEBI" id="CHEBI:229467"/>
        <dbReference type="ChEBI" id="CHEBI:456216"/>
        <dbReference type="EC" id="2.7.1.1"/>
    </reaction>
    <physiologicalReaction direction="left-to-right" evidence="21">
        <dbReference type="Rhea" id="RHEA:22741"/>
    </physiologicalReaction>
</comment>
<feature type="region of interest" description="Disordered" evidence="27">
    <location>
        <begin position="453"/>
        <end position="492"/>
    </location>
</feature>
<keyword evidence="8" id="KW-0021">Allosteric enzyme</keyword>
<dbReference type="Pfam" id="PF00349">
    <property type="entry name" value="Hexokinase_1"/>
    <property type="match status" value="2"/>
</dbReference>
<evidence type="ECO:0000256" key="7">
    <source>
        <dbReference type="ARBA" id="ARBA00022490"/>
    </source>
</evidence>
<keyword evidence="9" id="KW-0808">Transferase</keyword>
<feature type="domain" description="Hexokinase N-terminal" evidence="28">
    <location>
        <begin position="882"/>
        <end position="1079"/>
    </location>
</feature>
<feature type="region of interest" description="Disordered" evidence="27">
    <location>
        <begin position="241"/>
        <end position="327"/>
    </location>
</feature>
<keyword evidence="17" id="KW-0472">Membrane</keyword>
<dbReference type="InterPro" id="IPR022672">
    <property type="entry name" value="Hexokinase_N"/>
</dbReference>
<gene>
    <name evidence="31" type="ORF">PODLI_1B008730</name>
</gene>
<dbReference type="FunFam" id="3.30.420.40:FF:000805">
    <property type="entry name" value="Hexokinase-2"/>
    <property type="match status" value="1"/>
</dbReference>
<evidence type="ECO:0000256" key="13">
    <source>
        <dbReference type="ARBA" id="ARBA00022787"/>
    </source>
</evidence>
<comment type="catalytic activity">
    <reaction evidence="25">
        <text>D-glucose + ATP = D-glucose 6-phosphate + ADP + H(+)</text>
        <dbReference type="Rhea" id="RHEA:17825"/>
        <dbReference type="ChEBI" id="CHEBI:4167"/>
        <dbReference type="ChEBI" id="CHEBI:15378"/>
        <dbReference type="ChEBI" id="CHEBI:30616"/>
        <dbReference type="ChEBI" id="CHEBI:61548"/>
        <dbReference type="ChEBI" id="CHEBI:456216"/>
        <dbReference type="EC" id="2.7.1.1"/>
    </reaction>
    <physiologicalReaction direction="left-to-right" evidence="25">
        <dbReference type="Rhea" id="RHEA:17826"/>
    </physiologicalReaction>
</comment>
<dbReference type="CDD" id="cd24019">
    <property type="entry name" value="ASKHA_NBD_HK_meta"/>
    <property type="match status" value="1"/>
</dbReference>
<dbReference type="InterPro" id="IPR022673">
    <property type="entry name" value="Hexokinase_C"/>
</dbReference>
<dbReference type="SUPFAM" id="SSF53067">
    <property type="entry name" value="Actin-like ATPase domain"/>
    <property type="match status" value="4"/>
</dbReference>
<dbReference type="EC" id="2.7.1.1" evidence="6"/>
<keyword evidence="10" id="KW-0677">Repeat</keyword>
<dbReference type="GO" id="GO:0005524">
    <property type="term" value="F:ATP binding"/>
    <property type="evidence" value="ECO:0007669"/>
    <property type="project" value="UniProtKB-KW"/>
</dbReference>
<evidence type="ECO:0000256" key="5">
    <source>
        <dbReference type="ARBA" id="ARBA00009225"/>
    </source>
</evidence>
<evidence type="ECO:0000259" key="29">
    <source>
        <dbReference type="Pfam" id="PF03727"/>
    </source>
</evidence>
<feature type="compositionally biased region" description="Low complexity" evidence="27">
    <location>
        <begin position="256"/>
        <end position="270"/>
    </location>
</feature>
<evidence type="ECO:0000256" key="21">
    <source>
        <dbReference type="ARBA" id="ARBA00044613"/>
    </source>
</evidence>
<evidence type="ECO:0000256" key="14">
    <source>
        <dbReference type="ARBA" id="ARBA00022840"/>
    </source>
</evidence>
<dbReference type="GO" id="GO:0005741">
    <property type="term" value="C:mitochondrial outer membrane"/>
    <property type="evidence" value="ECO:0007669"/>
    <property type="project" value="UniProtKB-SubCell"/>
</dbReference>
<feature type="coiled-coil region" evidence="26">
    <location>
        <begin position="117"/>
        <end position="144"/>
    </location>
</feature>